<feature type="region of interest" description="Disordered" evidence="1">
    <location>
        <begin position="284"/>
        <end position="317"/>
    </location>
</feature>
<reference evidence="2 3" key="1">
    <citation type="submission" date="2019-05" db="EMBL/GenBank/DDBJ databases">
        <title>Another draft genome of Portunus trituberculatus and its Hox gene families provides insights of decapod evolution.</title>
        <authorList>
            <person name="Jeong J.-H."/>
            <person name="Song I."/>
            <person name="Kim S."/>
            <person name="Choi T."/>
            <person name="Kim D."/>
            <person name="Ryu S."/>
            <person name="Kim W."/>
        </authorList>
    </citation>
    <scope>NUCLEOTIDE SEQUENCE [LARGE SCALE GENOMIC DNA]</scope>
    <source>
        <tissue evidence="2">Muscle</tissue>
    </source>
</reference>
<dbReference type="EMBL" id="VSRR010000422">
    <property type="protein sequence ID" value="MPC15368.1"/>
    <property type="molecule type" value="Genomic_DNA"/>
</dbReference>
<feature type="compositionally biased region" description="Polar residues" evidence="1">
    <location>
        <begin position="298"/>
        <end position="317"/>
    </location>
</feature>
<accession>A0A5B7D1K9</accession>
<evidence type="ECO:0000313" key="2">
    <source>
        <dbReference type="EMBL" id="MPC15368.1"/>
    </source>
</evidence>
<evidence type="ECO:0000256" key="1">
    <source>
        <dbReference type="SAM" id="MobiDB-lite"/>
    </source>
</evidence>
<dbReference type="Proteomes" id="UP000324222">
    <property type="component" value="Unassembled WGS sequence"/>
</dbReference>
<keyword evidence="3" id="KW-1185">Reference proteome</keyword>
<name>A0A5B7D1K9_PORTR</name>
<evidence type="ECO:0000313" key="3">
    <source>
        <dbReference type="Proteomes" id="UP000324222"/>
    </source>
</evidence>
<dbReference type="AlphaFoldDB" id="A0A5B7D1K9"/>
<protein>
    <submittedName>
        <fullName evidence="2">Uncharacterized protein</fullName>
    </submittedName>
</protein>
<gene>
    <name evidence="2" type="ORF">E2C01_008158</name>
</gene>
<proteinExistence type="predicted"/>
<organism evidence="2 3">
    <name type="scientific">Portunus trituberculatus</name>
    <name type="common">Swimming crab</name>
    <name type="synonym">Neptunus trituberculatus</name>
    <dbReference type="NCBI Taxonomy" id="210409"/>
    <lineage>
        <taxon>Eukaryota</taxon>
        <taxon>Metazoa</taxon>
        <taxon>Ecdysozoa</taxon>
        <taxon>Arthropoda</taxon>
        <taxon>Crustacea</taxon>
        <taxon>Multicrustacea</taxon>
        <taxon>Malacostraca</taxon>
        <taxon>Eumalacostraca</taxon>
        <taxon>Eucarida</taxon>
        <taxon>Decapoda</taxon>
        <taxon>Pleocyemata</taxon>
        <taxon>Brachyura</taxon>
        <taxon>Eubrachyura</taxon>
        <taxon>Portunoidea</taxon>
        <taxon>Portunidae</taxon>
        <taxon>Portuninae</taxon>
        <taxon>Portunus</taxon>
    </lineage>
</organism>
<sequence>MNPSHSSFDGGFQATAMRRQNEASRRTHAITTLMHHKAANEHLPDSDSEYSSPHALGRNVQSAPMRTNAVASLLHNKKSRIVSQAQSFNSEETQIFPQRYKTYGKVNPERRKPQPPNEHLEYPRLPEQQHLNDHQVLDALWKQDSEHTEQFIDSKLKNRVPQRVRKSGKDKVQYREELMDEEQDQSVPYRIMKLWKDNDQYKGENINLGQEVSEIERNRVHERMLRLTQHRELSRAESLFVGHGQPERSSARRENIWKFEREMKGQDFVKARVQFEESGHAMRNDLRTLPLKKATDVGTPTPSRASLSSPQVQVPFI</sequence>
<comment type="caution">
    <text evidence="2">The sequence shown here is derived from an EMBL/GenBank/DDBJ whole genome shotgun (WGS) entry which is preliminary data.</text>
</comment>
<dbReference type="OrthoDB" id="10070760at2759"/>